<dbReference type="InterPro" id="IPR000626">
    <property type="entry name" value="Ubiquitin-like_dom"/>
</dbReference>
<dbReference type="GO" id="GO:0071818">
    <property type="term" value="C:BAT3 complex"/>
    <property type="evidence" value="ECO:0007669"/>
    <property type="project" value="TreeGrafter"/>
</dbReference>
<name>A0A1Q3DHZ1_CEPFO</name>
<protein>
    <submittedName>
        <fullName evidence="3">Ubiquitin domain-containing protein</fullName>
    </submittedName>
</protein>
<dbReference type="STRING" id="3775.A0A1Q3DHZ1"/>
<dbReference type="PANTHER" id="PTHR15204">
    <property type="entry name" value="LARGE PROLINE-RICH PROTEIN BAG6"/>
    <property type="match status" value="1"/>
</dbReference>
<evidence type="ECO:0000259" key="2">
    <source>
        <dbReference type="PROSITE" id="PS50053"/>
    </source>
</evidence>
<dbReference type="InterPro" id="IPR029071">
    <property type="entry name" value="Ubiquitin-like_domsf"/>
</dbReference>
<comment type="caution">
    <text evidence="3">The sequence shown here is derived from an EMBL/GenBank/DDBJ whole genome shotgun (WGS) entry which is preliminary data.</text>
</comment>
<proteinExistence type="predicted"/>
<dbReference type="Gene3D" id="3.10.20.90">
    <property type="entry name" value="Phosphatidylinositol 3-kinase Catalytic Subunit, Chain A, domain 1"/>
    <property type="match status" value="1"/>
</dbReference>
<dbReference type="Pfam" id="PF00240">
    <property type="entry name" value="ubiquitin"/>
    <property type="match status" value="1"/>
</dbReference>
<dbReference type="InParanoid" id="A0A1Q3DHZ1"/>
<evidence type="ECO:0000313" key="4">
    <source>
        <dbReference type="Proteomes" id="UP000187406"/>
    </source>
</evidence>
<dbReference type="GO" id="GO:0036503">
    <property type="term" value="P:ERAD pathway"/>
    <property type="evidence" value="ECO:0007669"/>
    <property type="project" value="TreeGrafter"/>
</dbReference>
<dbReference type="SMART" id="SM00213">
    <property type="entry name" value="UBQ"/>
    <property type="match status" value="1"/>
</dbReference>
<evidence type="ECO:0000313" key="3">
    <source>
        <dbReference type="EMBL" id="GAV91923.1"/>
    </source>
</evidence>
<dbReference type="OrthoDB" id="267397at2759"/>
<dbReference type="CDD" id="cd17039">
    <property type="entry name" value="Ubl_ubiquitin_like"/>
    <property type="match status" value="1"/>
</dbReference>
<accession>A0A1Q3DHZ1</accession>
<sequence length="397" mass="45438">MESHGPEEIPMEVEIQRFKNPIEIRILTLDSRTYNLRVDKHVPIPALKQHIASLTGLLSERQHLLCCGRVLKDDQLLSAYHVEDGHTLHLVTKQPLPYEINTSSSHDSQVHFDHDDDDDFFFNEISNDEEEVDEIRIADQTDMGVLSVEPLSVLWPMFPPVNEIQDSLTTMNQYLDHMRHAFDAIWQPLPALNMTQERSSSGLPTPEALARLMLSTRQMLIDQAGTSLYQLARQLENQENVSDPMSRFSTELRAWRTGFRLQYLGAYLLELGRTTTTLLLGEKPNEAEVDSRPAVFISSSAPNPLAVQRLRFQHEFDQLDNLFREIQDRTSSWMVTPNAYQEEHNEIGSSGENHDNVTISWTDLNNLLYDDDDDSQDSIEQHSSTQPQDSNQSGMPQ</sequence>
<reference evidence="4" key="1">
    <citation type="submission" date="2016-04" db="EMBL/GenBank/DDBJ databases">
        <title>Cephalotus genome sequencing.</title>
        <authorList>
            <person name="Fukushima K."/>
            <person name="Hasebe M."/>
            <person name="Fang X."/>
        </authorList>
    </citation>
    <scope>NUCLEOTIDE SEQUENCE [LARGE SCALE GENOMIC DNA]</scope>
    <source>
        <strain evidence="4">cv. St1</strain>
    </source>
</reference>
<dbReference type="FunFam" id="3.10.20.90:FF:000154">
    <property type="entry name" value="Large proline-rich protein BAG6"/>
    <property type="match status" value="1"/>
</dbReference>
<organism evidence="3 4">
    <name type="scientific">Cephalotus follicularis</name>
    <name type="common">Albany pitcher plant</name>
    <dbReference type="NCBI Taxonomy" id="3775"/>
    <lineage>
        <taxon>Eukaryota</taxon>
        <taxon>Viridiplantae</taxon>
        <taxon>Streptophyta</taxon>
        <taxon>Embryophyta</taxon>
        <taxon>Tracheophyta</taxon>
        <taxon>Spermatophyta</taxon>
        <taxon>Magnoliopsida</taxon>
        <taxon>eudicotyledons</taxon>
        <taxon>Gunneridae</taxon>
        <taxon>Pentapetalae</taxon>
        <taxon>rosids</taxon>
        <taxon>fabids</taxon>
        <taxon>Oxalidales</taxon>
        <taxon>Cephalotaceae</taxon>
        <taxon>Cephalotus</taxon>
    </lineage>
</organism>
<dbReference type="AlphaFoldDB" id="A0A1Q3DHZ1"/>
<dbReference type="PANTHER" id="PTHR15204:SF0">
    <property type="entry name" value="LARGE PROLINE-RICH PROTEIN BAG6"/>
    <property type="match status" value="1"/>
</dbReference>
<dbReference type="Proteomes" id="UP000187406">
    <property type="component" value="Unassembled WGS sequence"/>
</dbReference>
<dbReference type="PROSITE" id="PS50053">
    <property type="entry name" value="UBIQUITIN_2"/>
    <property type="match status" value="1"/>
</dbReference>
<feature type="region of interest" description="Disordered" evidence="1">
    <location>
        <begin position="368"/>
        <end position="397"/>
    </location>
</feature>
<dbReference type="SUPFAM" id="SSF54236">
    <property type="entry name" value="Ubiquitin-like"/>
    <property type="match status" value="1"/>
</dbReference>
<keyword evidence="4" id="KW-1185">Reference proteome</keyword>
<dbReference type="EMBL" id="BDDD01008376">
    <property type="protein sequence ID" value="GAV91923.1"/>
    <property type="molecule type" value="Genomic_DNA"/>
</dbReference>
<dbReference type="GO" id="GO:0051787">
    <property type="term" value="F:misfolded protein binding"/>
    <property type="evidence" value="ECO:0007669"/>
    <property type="project" value="TreeGrafter"/>
</dbReference>
<feature type="compositionally biased region" description="Polar residues" evidence="1">
    <location>
        <begin position="381"/>
        <end position="397"/>
    </location>
</feature>
<dbReference type="GO" id="GO:0031593">
    <property type="term" value="F:polyubiquitin modification-dependent protein binding"/>
    <property type="evidence" value="ECO:0007669"/>
    <property type="project" value="TreeGrafter"/>
</dbReference>
<evidence type="ECO:0000256" key="1">
    <source>
        <dbReference type="SAM" id="MobiDB-lite"/>
    </source>
</evidence>
<gene>
    <name evidence="3" type="ORF">CFOL_v3_35308</name>
</gene>
<feature type="domain" description="Ubiquitin-like" evidence="2">
    <location>
        <begin position="22"/>
        <end position="97"/>
    </location>
</feature>